<organism evidence="8">
    <name type="scientific">uncultured Frankineae bacterium</name>
    <dbReference type="NCBI Taxonomy" id="437475"/>
    <lineage>
        <taxon>Bacteria</taxon>
        <taxon>Bacillati</taxon>
        <taxon>Actinomycetota</taxon>
        <taxon>Actinomycetes</taxon>
        <taxon>Frankiales</taxon>
        <taxon>environmental samples</taxon>
    </lineage>
</organism>
<accession>A0A6J4LVB2</accession>
<dbReference type="AlphaFoldDB" id="A0A6J4LVB2"/>
<keyword evidence="4 7" id="KW-0812">Transmembrane</keyword>
<feature type="transmembrane region" description="Helical" evidence="7">
    <location>
        <begin position="76"/>
        <end position="97"/>
    </location>
</feature>
<comment type="similarity">
    <text evidence="2">Belongs to the CPA3 antiporters (TC 2.A.63) subunit C family.</text>
</comment>
<name>A0A6J4LVB2_9ACTN</name>
<dbReference type="GO" id="GO:0005886">
    <property type="term" value="C:plasma membrane"/>
    <property type="evidence" value="ECO:0007669"/>
    <property type="project" value="UniProtKB-SubCell"/>
</dbReference>
<evidence type="ECO:0000256" key="3">
    <source>
        <dbReference type="ARBA" id="ARBA00022475"/>
    </source>
</evidence>
<evidence type="ECO:0000256" key="1">
    <source>
        <dbReference type="ARBA" id="ARBA00004651"/>
    </source>
</evidence>
<reference evidence="8" key="1">
    <citation type="submission" date="2020-02" db="EMBL/GenBank/DDBJ databases">
        <authorList>
            <person name="Meier V. D."/>
        </authorList>
    </citation>
    <scope>NUCLEOTIDE SEQUENCE</scope>
    <source>
        <strain evidence="8">AVDCRST_MAG16</strain>
    </source>
</reference>
<evidence type="ECO:0000256" key="4">
    <source>
        <dbReference type="ARBA" id="ARBA00022692"/>
    </source>
</evidence>
<evidence type="ECO:0000256" key="6">
    <source>
        <dbReference type="ARBA" id="ARBA00023136"/>
    </source>
</evidence>
<gene>
    <name evidence="8" type="ORF">AVDCRST_MAG16-1820</name>
</gene>
<protein>
    <submittedName>
        <fullName evidence="8">Na(+) H(+) antiporter subunit C</fullName>
    </submittedName>
</protein>
<proteinExistence type="inferred from homology"/>
<dbReference type="NCBIfam" id="NF005929">
    <property type="entry name" value="PRK07946.1"/>
    <property type="match status" value="1"/>
</dbReference>
<dbReference type="Gene3D" id="1.10.287.3510">
    <property type="match status" value="1"/>
</dbReference>
<evidence type="ECO:0000256" key="2">
    <source>
        <dbReference type="ARBA" id="ARBA00010388"/>
    </source>
</evidence>
<evidence type="ECO:0000313" key="8">
    <source>
        <dbReference type="EMBL" id="CAA9340939.1"/>
    </source>
</evidence>
<keyword evidence="3" id="KW-1003">Cell membrane</keyword>
<feature type="transmembrane region" description="Helical" evidence="7">
    <location>
        <begin position="6"/>
        <end position="23"/>
    </location>
</feature>
<dbReference type="PANTHER" id="PTHR34583:SF2">
    <property type="entry name" value="ANTIPORTER SUBUNIT MNHC2-RELATED"/>
    <property type="match status" value="1"/>
</dbReference>
<sequence length="135" mass="13988">MTGNLSLALLIGLLYAVGTYLLLQRTLTRVVLGLGLLSHGANLLLLVAGGPPGAVPFSGRTDGAAGAGTADPLPQAMVLTAIVITFGVTAFLLALAFRSWLLTGEDFVQDDVEDRRIAAASPQSRPHPARPEDDA</sequence>
<evidence type="ECO:0000256" key="7">
    <source>
        <dbReference type="SAM" id="Phobius"/>
    </source>
</evidence>
<keyword evidence="5 7" id="KW-1133">Transmembrane helix</keyword>
<keyword evidence="6 7" id="KW-0472">Membrane</keyword>
<evidence type="ECO:0000256" key="5">
    <source>
        <dbReference type="ARBA" id="ARBA00022989"/>
    </source>
</evidence>
<dbReference type="PANTHER" id="PTHR34583">
    <property type="entry name" value="ANTIPORTER SUBUNIT MNHC2-RELATED"/>
    <property type="match status" value="1"/>
</dbReference>
<feature type="transmembrane region" description="Helical" evidence="7">
    <location>
        <begin position="30"/>
        <end position="50"/>
    </location>
</feature>
<dbReference type="InterPro" id="IPR050601">
    <property type="entry name" value="CPA3_antiporter_subunitC"/>
</dbReference>
<comment type="subcellular location">
    <subcellularLocation>
        <location evidence="1">Cell membrane</location>
        <topology evidence="1">Multi-pass membrane protein</topology>
    </subcellularLocation>
</comment>
<dbReference type="EMBL" id="CADCUE010000161">
    <property type="protein sequence ID" value="CAA9340939.1"/>
    <property type="molecule type" value="Genomic_DNA"/>
</dbReference>
<dbReference type="InterPro" id="IPR039428">
    <property type="entry name" value="NUOK/Mnh_C1-like"/>
</dbReference>
<dbReference type="Pfam" id="PF00420">
    <property type="entry name" value="Oxidored_q2"/>
    <property type="match status" value="1"/>
</dbReference>